<name>E0RPZ0_WINT6</name>
<dbReference type="Gene3D" id="3.40.50.2020">
    <property type="match status" value="1"/>
</dbReference>
<dbReference type="Proteomes" id="UP000001296">
    <property type="component" value="Chromosome"/>
</dbReference>
<sequence length="178" mass="20750">MESSAYYFTYEDIHRTVERLARRIQESRFDPDVIVAIGTGGFIPARILRTYIEKPILTVGIAYYDVNNRPMEVPQKIQWIDEVEKKLKGRRILLVDEVDDTRSTLAYCLSELLRNEPAAISVMVLHNKRKPKKAEFPPGISQVFVGEDLEDYWVYYPWDALDIEEHYRKARAQRSPGA</sequence>
<dbReference type="SUPFAM" id="SSF53271">
    <property type="entry name" value="PRTase-like"/>
    <property type="match status" value="1"/>
</dbReference>
<evidence type="ECO:0000313" key="5">
    <source>
        <dbReference type="Proteomes" id="UP000001296"/>
    </source>
</evidence>
<dbReference type="InterPro" id="IPR029057">
    <property type="entry name" value="PRTase-like"/>
</dbReference>
<dbReference type="Pfam" id="PF00156">
    <property type="entry name" value="Pribosyltran"/>
    <property type="match status" value="1"/>
</dbReference>
<dbReference type="RefSeq" id="WP_013314682.1">
    <property type="nucleotide sequence ID" value="NC_014484.1"/>
</dbReference>
<dbReference type="PaxDb" id="665571-STHERM_c19080"/>
<dbReference type="CDD" id="cd06223">
    <property type="entry name" value="PRTases_typeI"/>
    <property type="match status" value="1"/>
</dbReference>
<dbReference type="InterPro" id="IPR000836">
    <property type="entry name" value="PRTase_dom"/>
</dbReference>
<evidence type="ECO:0000259" key="3">
    <source>
        <dbReference type="Pfam" id="PF00156"/>
    </source>
</evidence>
<dbReference type="HOGENOM" id="CLU_092544_0_0_12"/>
<dbReference type="KEGG" id="sta:STHERM_c19080"/>
<proteinExistence type="predicted"/>
<reference key="1">
    <citation type="submission" date="2009-08" db="EMBL/GenBank/DDBJ databases">
        <title>The genome sequence of Spirochaeta thermophila DSM6192.</title>
        <authorList>
            <person name="Angelov A."/>
            <person name="Mientus M."/>
            <person name="Wittenberg S."/>
            <person name="Lehmann R."/>
            <person name="Liesegang H."/>
            <person name="Daniel R."/>
            <person name="Liebl W."/>
        </authorList>
    </citation>
    <scope>NUCLEOTIDE SEQUENCE</scope>
    <source>
        <strain>DSM 6192</strain>
    </source>
</reference>
<organism evidence="4 5">
    <name type="scientific">Winmispira thermophila (strain ATCC 49972 / DSM 6192 / RI 19.B1)</name>
    <name type="common">Spirochaeta thermophila</name>
    <dbReference type="NCBI Taxonomy" id="665571"/>
    <lineage>
        <taxon>Bacteria</taxon>
        <taxon>Pseudomonadati</taxon>
        <taxon>Spirochaetota</taxon>
        <taxon>Spirochaetia</taxon>
        <taxon>Winmispirales</taxon>
        <taxon>Winmispiraceae</taxon>
        <taxon>Winmispira</taxon>
    </lineage>
</organism>
<keyword evidence="1" id="KW-0328">Glycosyltransferase</keyword>
<dbReference type="eggNOG" id="COG2236">
    <property type="taxonomic scope" value="Bacteria"/>
</dbReference>
<evidence type="ECO:0000256" key="1">
    <source>
        <dbReference type="ARBA" id="ARBA00022676"/>
    </source>
</evidence>
<dbReference type="EMBL" id="CP001698">
    <property type="protein sequence ID" value="ADN02843.1"/>
    <property type="molecule type" value="Genomic_DNA"/>
</dbReference>
<dbReference type="PANTHER" id="PTHR43363:SF1">
    <property type="entry name" value="HYPOXANTHINE-GUANINE PHOSPHORIBOSYLTRANSFERASE"/>
    <property type="match status" value="1"/>
</dbReference>
<dbReference type="AlphaFoldDB" id="E0RPZ0"/>
<reference evidence="4 5" key="2">
    <citation type="journal article" date="2010" name="J. Bacteriol.">
        <title>Genome sequence of the polysaccharide-degrading, thermophilic anaerobe Spirochaeta thermophila DSM 6192.</title>
        <authorList>
            <person name="Angelov A."/>
            <person name="Liebl S."/>
            <person name="Ballschmiter M."/>
            <person name="Bomeke M."/>
            <person name="Lehmann R."/>
            <person name="Liesegang H."/>
            <person name="Daniel R."/>
            <person name="Liebl W."/>
        </authorList>
    </citation>
    <scope>NUCLEOTIDE SEQUENCE [LARGE SCALE GENOMIC DNA]</scope>
    <source>
        <strain evidence="5">ATCC 49972 / DSM 6192 / RI 19.B1</strain>
    </source>
</reference>
<dbReference type="PANTHER" id="PTHR43363">
    <property type="entry name" value="HYPOXANTHINE PHOSPHORIBOSYLTRANSFERASE"/>
    <property type="match status" value="1"/>
</dbReference>
<evidence type="ECO:0000256" key="2">
    <source>
        <dbReference type="ARBA" id="ARBA00022679"/>
    </source>
</evidence>
<gene>
    <name evidence="4" type="ordered locus">STHERM_c19080</name>
</gene>
<protein>
    <recommendedName>
        <fullName evidence="3">Phosphoribosyltransferase domain-containing protein</fullName>
    </recommendedName>
</protein>
<dbReference type="GO" id="GO:0016757">
    <property type="term" value="F:glycosyltransferase activity"/>
    <property type="evidence" value="ECO:0007669"/>
    <property type="project" value="UniProtKB-KW"/>
</dbReference>
<feature type="domain" description="Phosphoribosyltransferase" evidence="3">
    <location>
        <begin position="11"/>
        <end position="133"/>
    </location>
</feature>
<keyword evidence="2" id="KW-0808">Transferase</keyword>
<accession>E0RPZ0</accession>
<evidence type="ECO:0000313" key="4">
    <source>
        <dbReference type="EMBL" id="ADN02843.1"/>
    </source>
</evidence>